<dbReference type="STRING" id="593750.Metfor_0442"/>
<keyword evidence="3" id="KW-0489">Methyltransferase</keyword>
<dbReference type="GO" id="GO:0008168">
    <property type="term" value="F:methyltransferase activity"/>
    <property type="evidence" value="ECO:0007669"/>
    <property type="project" value="UniProtKB-KW"/>
</dbReference>
<dbReference type="OrthoDB" id="4668at2157"/>
<dbReference type="HOGENOM" id="CLU_1044313_0_0_2"/>
<dbReference type="Pfam" id="PF13649">
    <property type="entry name" value="Methyltransf_25"/>
    <property type="match status" value="1"/>
</dbReference>
<reference evidence="4" key="1">
    <citation type="submission" date="2011-12" db="EMBL/GenBank/DDBJ databases">
        <title>Complete sequence of Methanoregula formicicum SMSP.</title>
        <authorList>
            <person name="Lucas S."/>
            <person name="Han J."/>
            <person name="Lapidus A."/>
            <person name="Cheng J.-F."/>
            <person name="Goodwin L."/>
            <person name="Pitluck S."/>
            <person name="Peters L."/>
            <person name="Ovchinnikova G."/>
            <person name="Teshima H."/>
            <person name="Detter J.C."/>
            <person name="Han C."/>
            <person name="Tapia R."/>
            <person name="Land M."/>
            <person name="Hauser L."/>
            <person name="Kyrpides N."/>
            <person name="Ivanova N."/>
            <person name="Pagani I."/>
            <person name="Imachi H."/>
            <person name="Tamaki H."/>
            <person name="Sekiguchi Y."/>
            <person name="Kamagata Y."/>
            <person name="Cadillo-Quiroz H."/>
            <person name="Zinder S."/>
            <person name="Liu W.-T."/>
            <person name="Woyke T."/>
        </authorList>
    </citation>
    <scope>NUCLEOTIDE SEQUENCE [LARGE SCALE GENOMIC DNA]</scope>
    <source>
        <strain evidence="4">DSM 22288 / NBRC 105244 / SMSP</strain>
    </source>
</reference>
<keyword evidence="1" id="KW-0808">Transferase</keyword>
<evidence type="ECO:0000313" key="4">
    <source>
        <dbReference type="Proteomes" id="UP000010824"/>
    </source>
</evidence>
<sequence length="266" mass="30759">MTDRAKIDEYWEMPNTVSLLDKNLRKLETDFVLSHLSSNDELADLGCGGGESTIHYAKKVKSCLALEHSNQLRSIAKKRFKSEKLKNISLVDGDILDLSAYSGKFNVVVTQRVLINFLSWDEQKQIIDNIWSTLRPGGRYIMVENTFEGFEELNAVRRGVNLPNIPLHDWHNYFLHYDKFIDYIEDKFVIETTHTFNLYYLLTRVFLNMFANFEGYGSLAKKDRIFDIADVAARELHEKYGNKITIQVNKGDSFGPIQGFVLRRMG</sequence>
<accession>L0HEI1</accession>
<dbReference type="Proteomes" id="UP000010824">
    <property type="component" value="Chromosome"/>
</dbReference>
<dbReference type="Gene3D" id="3.40.50.150">
    <property type="entry name" value="Vaccinia Virus protein VP39"/>
    <property type="match status" value="1"/>
</dbReference>
<dbReference type="GO" id="GO:0032259">
    <property type="term" value="P:methylation"/>
    <property type="evidence" value="ECO:0007669"/>
    <property type="project" value="UniProtKB-KW"/>
</dbReference>
<proteinExistence type="predicted"/>
<dbReference type="InterPro" id="IPR041698">
    <property type="entry name" value="Methyltransf_25"/>
</dbReference>
<dbReference type="PANTHER" id="PTHR43861">
    <property type="entry name" value="TRANS-ACONITATE 2-METHYLTRANSFERASE-RELATED"/>
    <property type="match status" value="1"/>
</dbReference>
<dbReference type="InParanoid" id="L0HEI1"/>
<feature type="domain" description="Methyltransferase" evidence="2">
    <location>
        <begin position="44"/>
        <end position="138"/>
    </location>
</feature>
<evidence type="ECO:0000259" key="2">
    <source>
        <dbReference type="Pfam" id="PF13649"/>
    </source>
</evidence>
<dbReference type="KEGG" id="mfo:Metfor_0442"/>
<dbReference type="InterPro" id="IPR029063">
    <property type="entry name" value="SAM-dependent_MTases_sf"/>
</dbReference>
<organism evidence="3 4">
    <name type="scientific">Methanoregula formicica (strain DSM 22288 / NBRC 105244 / SMSP)</name>
    <dbReference type="NCBI Taxonomy" id="593750"/>
    <lineage>
        <taxon>Archaea</taxon>
        <taxon>Methanobacteriati</taxon>
        <taxon>Methanobacteriota</taxon>
        <taxon>Stenosarchaea group</taxon>
        <taxon>Methanomicrobia</taxon>
        <taxon>Methanomicrobiales</taxon>
        <taxon>Methanoregulaceae</taxon>
        <taxon>Methanoregula</taxon>
    </lineage>
</organism>
<protein>
    <submittedName>
        <fullName evidence="3">Methylase involved in ubiquinone/menaquinone biosynthesis</fullName>
    </submittedName>
</protein>
<dbReference type="RefSeq" id="WP_015284478.1">
    <property type="nucleotide sequence ID" value="NC_019943.1"/>
</dbReference>
<name>L0HEI1_METFS</name>
<dbReference type="EMBL" id="CP003167">
    <property type="protein sequence ID" value="AGB01514.1"/>
    <property type="molecule type" value="Genomic_DNA"/>
</dbReference>
<dbReference type="CDD" id="cd02440">
    <property type="entry name" value="AdoMet_MTases"/>
    <property type="match status" value="1"/>
</dbReference>
<dbReference type="eggNOG" id="arCOG01792">
    <property type="taxonomic scope" value="Archaea"/>
</dbReference>
<evidence type="ECO:0000256" key="1">
    <source>
        <dbReference type="ARBA" id="ARBA00022679"/>
    </source>
</evidence>
<dbReference type="SUPFAM" id="SSF53335">
    <property type="entry name" value="S-adenosyl-L-methionine-dependent methyltransferases"/>
    <property type="match status" value="1"/>
</dbReference>
<gene>
    <name evidence="3" type="ordered locus">Metfor_0442</name>
</gene>
<reference evidence="3 4" key="2">
    <citation type="journal article" date="2014" name="Genome Announc.">
        <title>Complete Genome Sequence of Methanoregula formicica SMSPT, a Mesophilic Hydrogenotrophic Methanogen Isolated from a Methanogenic Upflow Anaerobic Sludge Blanket Reactor.</title>
        <authorList>
            <person name="Yamamoto K."/>
            <person name="Tamaki H."/>
            <person name="Cadillo-Quiroz H."/>
            <person name="Imachi H."/>
            <person name="Kyrpides N."/>
            <person name="Woyke T."/>
            <person name="Goodwin L."/>
            <person name="Zinder S.H."/>
            <person name="Kamagata Y."/>
            <person name="Liu W.T."/>
        </authorList>
    </citation>
    <scope>NUCLEOTIDE SEQUENCE [LARGE SCALE GENOMIC DNA]</scope>
    <source>
        <strain evidence="4">DSM 22288 / NBRC 105244 / SMSP</strain>
    </source>
</reference>
<keyword evidence="4" id="KW-1185">Reference proteome</keyword>
<evidence type="ECO:0000313" key="3">
    <source>
        <dbReference type="EMBL" id="AGB01514.1"/>
    </source>
</evidence>
<keyword evidence="3" id="KW-0830">Ubiquinone</keyword>
<dbReference type="GeneID" id="14309115"/>
<dbReference type="AlphaFoldDB" id="L0HEI1"/>